<evidence type="ECO:0000259" key="12">
    <source>
        <dbReference type="PROSITE" id="PS51194"/>
    </source>
</evidence>
<dbReference type="InterPro" id="IPR050615">
    <property type="entry name" value="ATP-dep_DNA_Helicase"/>
</dbReference>
<evidence type="ECO:0000313" key="13">
    <source>
        <dbReference type="EMBL" id="MCC5599200.1"/>
    </source>
</evidence>
<dbReference type="Pfam" id="PF00271">
    <property type="entry name" value="Helicase_C"/>
    <property type="match status" value="1"/>
</dbReference>
<comment type="catalytic activity">
    <reaction evidence="9">
        <text>ATP + H2O = ADP + phosphate + H(+)</text>
        <dbReference type="Rhea" id="RHEA:13065"/>
        <dbReference type="ChEBI" id="CHEBI:15377"/>
        <dbReference type="ChEBI" id="CHEBI:15378"/>
        <dbReference type="ChEBI" id="CHEBI:30616"/>
        <dbReference type="ChEBI" id="CHEBI:43474"/>
        <dbReference type="ChEBI" id="CHEBI:456216"/>
        <dbReference type="EC" id="5.6.2.4"/>
    </reaction>
</comment>
<evidence type="ECO:0000256" key="6">
    <source>
        <dbReference type="ARBA" id="ARBA00023235"/>
    </source>
</evidence>
<reference evidence="13 14" key="1">
    <citation type="journal article" date="2021" name="Microorganisms">
        <title>Genome Evolution of Filamentous Cyanobacterium Nostoc Species: From Facultative Symbiosis to Free Living.</title>
        <authorList>
            <person name="Huo D."/>
            <person name="Li H."/>
            <person name="Cai F."/>
            <person name="Guo X."/>
            <person name="Qiao Z."/>
            <person name="Wang W."/>
            <person name="Yu G."/>
            <person name="Li R."/>
        </authorList>
    </citation>
    <scope>NUCLEOTIDE SEQUENCE [LARGE SCALE GENOMIC DNA]</scope>
    <source>
        <strain evidence="13 14">CHAB 5714</strain>
    </source>
</reference>
<keyword evidence="2" id="KW-0547">Nucleotide-binding</keyword>
<keyword evidence="5" id="KW-0067">ATP-binding</keyword>
<dbReference type="InterPro" id="IPR006935">
    <property type="entry name" value="Helicase/UvrB_N"/>
</dbReference>
<feature type="region of interest" description="Disordered" evidence="10">
    <location>
        <begin position="442"/>
        <end position="481"/>
    </location>
</feature>
<accession>A0ABS8I4R5</accession>
<dbReference type="PANTHER" id="PTHR11274">
    <property type="entry name" value="RAD25/XP-B DNA REPAIR HELICASE"/>
    <property type="match status" value="1"/>
</dbReference>
<dbReference type="RefSeq" id="WP_229484077.1">
    <property type="nucleotide sequence ID" value="NZ_JAIVFQ010000008.1"/>
</dbReference>
<dbReference type="EMBL" id="JAIVFQ010000008">
    <property type="protein sequence ID" value="MCC5599200.1"/>
    <property type="molecule type" value="Genomic_DNA"/>
</dbReference>
<comment type="similarity">
    <text evidence="1">Belongs to the helicase family. RAD25/XPB subfamily.</text>
</comment>
<gene>
    <name evidence="13" type="ORF">LC586_08210</name>
</gene>
<keyword evidence="14" id="KW-1185">Reference proteome</keyword>
<dbReference type="Gene3D" id="3.40.50.300">
    <property type="entry name" value="P-loop containing nucleotide triphosphate hydrolases"/>
    <property type="match status" value="2"/>
</dbReference>
<dbReference type="PANTHER" id="PTHR11274:SF0">
    <property type="entry name" value="GENERAL TRANSCRIPTION AND DNA REPAIR FACTOR IIH HELICASE SUBUNIT XPB"/>
    <property type="match status" value="1"/>
</dbReference>
<feature type="compositionally biased region" description="Basic and acidic residues" evidence="10">
    <location>
        <begin position="455"/>
        <end position="475"/>
    </location>
</feature>
<dbReference type="SUPFAM" id="SSF52540">
    <property type="entry name" value="P-loop containing nucleoside triphosphate hydrolases"/>
    <property type="match status" value="1"/>
</dbReference>
<comment type="catalytic activity">
    <reaction evidence="7">
        <text>Couples ATP hydrolysis with the unwinding of duplex DNA by translocating in the 3'-5' direction.</text>
        <dbReference type="EC" id="5.6.2.4"/>
    </reaction>
</comment>
<evidence type="ECO:0000256" key="2">
    <source>
        <dbReference type="ARBA" id="ARBA00022741"/>
    </source>
</evidence>
<sequence length="548" mass="61594">MARTPTLNFDRGTLILHPPPRGKGWMDYATWDDRVEKFRIPAIRYRSLVEALQAEDVNFIDEAKQFYPVDLVSSLEMEPYPHQTEALAAWKLAGRQGVVVLPTAAGKTYLAQMAMQSTPRTTLIVVPTLDLMHQWYAHLVAAFPDAEVGLLGGGSRDRTAILVATYDSAAIHAETLGNQYALIVFDECHHLPTDFNRVIAEYAIAPYRLGLSATPERTDGKHAELNILIGQEVYRKRAEDLAGKALAEHEIVQIKVKLSQLERERYNQLIQTRNDFLKQSKISLGSLQGWQMFVQMSARSQSGRRAMLAHREAKDIALGTDGKLRILIDLLAEHYPARILIFTADNTTVYRISQELLIPAITHQTPVKERHEILTKFREGKYNTLVASHVLNEGVDVPAASVAIILSGTGSAREYTQRLGRILRKGNIENKQAILYEVVAEDTSEEGTSARRRGERNNEPQRRKEREGKKDKEGKLQVVYGSGKERSLKAAEQLEINYSVQNCSTERSRSRSVPQESPKSKIQNSDVTDRFTDASPKRGGDHSEETED</sequence>
<evidence type="ECO:0000256" key="9">
    <source>
        <dbReference type="ARBA" id="ARBA00048988"/>
    </source>
</evidence>
<evidence type="ECO:0000256" key="1">
    <source>
        <dbReference type="ARBA" id="ARBA00006637"/>
    </source>
</evidence>
<evidence type="ECO:0000256" key="8">
    <source>
        <dbReference type="ARBA" id="ARBA00034808"/>
    </source>
</evidence>
<dbReference type="SMART" id="SM00487">
    <property type="entry name" value="DEXDc"/>
    <property type="match status" value="1"/>
</dbReference>
<feature type="domain" description="Helicase C-terminal" evidence="12">
    <location>
        <begin position="323"/>
        <end position="477"/>
    </location>
</feature>
<dbReference type="Proteomes" id="UP001199525">
    <property type="component" value="Unassembled WGS sequence"/>
</dbReference>
<proteinExistence type="inferred from homology"/>
<dbReference type="SMART" id="SM00490">
    <property type="entry name" value="HELICc"/>
    <property type="match status" value="1"/>
</dbReference>
<dbReference type="PROSITE" id="PS51192">
    <property type="entry name" value="HELICASE_ATP_BIND_1"/>
    <property type="match status" value="1"/>
</dbReference>
<feature type="compositionally biased region" description="Basic and acidic residues" evidence="10">
    <location>
        <begin position="527"/>
        <end position="548"/>
    </location>
</feature>
<name>A0ABS8I4R5_9NOSO</name>
<comment type="caution">
    <text evidence="13">The sequence shown here is derived from an EMBL/GenBank/DDBJ whole genome shotgun (WGS) entry which is preliminary data.</text>
</comment>
<dbReference type="InterPro" id="IPR040699">
    <property type="entry name" value="XPB_DRD"/>
</dbReference>
<dbReference type="InterPro" id="IPR032438">
    <property type="entry name" value="ERCC3_RAD25_C"/>
</dbReference>
<dbReference type="Pfam" id="PF04851">
    <property type="entry name" value="ResIII"/>
    <property type="match status" value="1"/>
</dbReference>
<evidence type="ECO:0000256" key="7">
    <source>
        <dbReference type="ARBA" id="ARBA00034617"/>
    </source>
</evidence>
<dbReference type="InterPro" id="IPR001650">
    <property type="entry name" value="Helicase_C-like"/>
</dbReference>
<keyword evidence="4 13" id="KW-0347">Helicase</keyword>
<dbReference type="Gene3D" id="3.40.1170.30">
    <property type="match status" value="1"/>
</dbReference>
<feature type="domain" description="Helicase ATP-binding" evidence="11">
    <location>
        <begin position="88"/>
        <end position="233"/>
    </location>
</feature>
<feature type="compositionally biased region" description="Polar residues" evidence="10">
    <location>
        <begin position="497"/>
        <end position="526"/>
    </location>
</feature>
<feature type="region of interest" description="Disordered" evidence="10">
    <location>
        <begin position="497"/>
        <end position="548"/>
    </location>
</feature>
<dbReference type="CDD" id="cd17926">
    <property type="entry name" value="DEXHc_RE"/>
    <property type="match status" value="1"/>
</dbReference>
<dbReference type="CDD" id="cd18789">
    <property type="entry name" value="SF2_C_XPB"/>
    <property type="match status" value="1"/>
</dbReference>
<evidence type="ECO:0000313" key="14">
    <source>
        <dbReference type="Proteomes" id="UP001199525"/>
    </source>
</evidence>
<keyword evidence="3" id="KW-0378">Hydrolase</keyword>
<dbReference type="Pfam" id="PF18458">
    <property type="entry name" value="XPB_DRD"/>
    <property type="match status" value="1"/>
</dbReference>
<protein>
    <recommendedName>
        <fullName evidence="8">DNA 3'-5' helicase</fullName>
        <ecNumber evidence="8">5.6.2.4</ecNumber>
    </recommendedName>
</protein>
<dbReference type="PROSITE" id="PS51194">
    <property type="entry name" value="HELICASE_CTER"/>
    <property type="match status" value="1"/>
</dbReference>
<dbReference type="InterPro" id="IPR014001">
    <property type="entry name" value="Helicase_ATP-bd"/>
</dbReference>
<evidence type="ECO:0000259" key="11">
    <source>
        <dbReference type="PROSITE" id="PS51192"/>
    </source>
</evidence>
<organism evidence="13 14">
    <name type="scientific">Nostoc favosum CHAB5714</name>
    <dbReference type="NCBI Taxonomy" id="2780399"/>
    <lineage>
        <taxon>Bacteria</taxon>
        <taxon>Bacillati</taxon>
        <taxon>Cyanobacteriota</taxon>
        <taxon>Cyanophyceae</taxon>
        <taxon>Nostocales</taxon>
        <taxon>Nostocaceae</taxon>
        <taxon>Nostoc</taxon>
        <taxon>Nostoc favosum</taxon>
    </lineage>
</organism>
<dbReference type="EC" id="5.6.2.4" evidence="8"/>
<evidence type="ECO:0000256" key="5">
    <source>
        <dbReference type="ARBA" id="ARBA00022840"/>
    </source>
</evidence>
<dbReference type="InterPro" id="IPR027417">
    <property type="entry name" value="P-loop_NTPase"/>
</dbReference>
<evidence type="ECO:0000256" key="10">
    <source>
        <dbReference type="SAM" id="MobiDB-lite"/>
    </source>
</evidence>
<dbReference type="GO" id="GO:0004386">
    <property type="term" value="F:helicase activity"/>
    <property type="evidence" value="ECO:0007669"/>
    <property type="project" value="UniProtKB-KW"/>
</dbReference>
<keyword evidence="6" id="KW-0413">Isomerase</keyword>
<evidence type="ECO:0000256" key="4">
    <source>
        <dbReference type="ARBA" id="ARBA00022806"/>
    </source>
</evidence>
<evidence type="ECO:0000256" key="3">
    <source>
        <dbReference type="ARBA" id="ARBA00022801"/>
    </source>
</evidence>